<dbReference type="Gene3D" id="1.10.530.10">
    <property type="match status" value="1"/>
</dbReference>
<gene>
    <name evidence="2" type="ORF">FB558_5569</name>
</gene>
<dbReference type="AlphaFoldDB" id="A0A543DKD0"/>
<evidence type="ECO:0000313" key="3">
    <source>
        <dbReference type="Proteomes" id="UP000315677"/>
    </source>
</evidence>
<reference evidence="2 3" key="1">
    <citation type="submission" date="2019-06" db="EMBL/GenBank/DDBJ databases">
        <title>Sequencing the genomes of 1000 actinobacteria strains.</title>
        <authorList>
            <person name="Klenk H.-P."/>
        </authorList>
    </citation>
    <scope>NUCLEOTIDE SEQUENCE [LARGE SCALE GENOMIC DNA]</scope>
    <source>
        <strain evidence="2 3">DSM 45301</strain>
    </source>
</reference>
<accession>A0A543DKD0</accession>
<dbReference type="SUPFAM" id="SSF53955">
    <property type="entry name" value="Lysozyme-like"/>
    <property type="match status" value="1"/>
</dbReference>
<dbReference type="InterPro" id="IPR058593">
    <property type="entry name" value="ARB_07466-like_C"/>
</dbReference>
<dbReference type="EMBL" id="VFPA01000003">
    <property type="protein sequence ID" value="TQM09796.1"/>
    <property type="molecule type" value="Genomic_DNA"/>
</dbReference>
<dbReference type="RefSeq" id="WP_142058206.1">
    <property type="nucleotide sequence ID" value="NZ_VFPA01000003.1"/>
</dbReference>
<dbReference type="InterPro" id="IPR023346">
    <property type="entry name" value="Lysozyme-like_dom_sf"/>
</dbReference>
<protein>
    <submittedName>
        <fullName evidence="2">Transglycosylase-like protein with SLT domain</fullName>
    </submittedName>
</protein>
<organism evidence="2 3">
    <name type="scientific">Pseudonocardia kunmingensis</name>
    <dbReference type="NCBI Taxonomy" id="630975"/>
    <lineage>
        <taxon>Bacteria</taxon>
        <taxon>Bacillati</taxon>
        <taxon>Actinomycetota</taxon>
        <taxon>Actinomycetes</taxon>
        <taxon>Pseudonocardiales</taxon>
        <taxon>Pseudonocardiaceae</taxon>
        <taxon>Pseudonocardia</taxon>
    </lineage>
</organism>
<keyword evidence="3" id="KW-1185">Reference proteome</keyword>
<proteinExistence type="predicted"/>
<evidence type="ECO:0000313" key="2">
    <source>
        <dbReference type="EMBL" id="TQM09796.1"/>
    </source>
</evidence>
<dbReference type="Proteomes" id="UP000315677">
    <property type="component" value="Unassembled WGS sequence"/>
</dbReference>
<name>A0A543DKD0_9PSEU</name>
<comment type="caution">
    <text evidence="2">The sequence shown here is derived from an EMBL/GenBank/DDBJ whole genome shotgun (WGS) entry which is preliminary data.</text>
</comment>
<sequence length="377" mass="39329">MRAALIAGGGLVAVLLAPLLLIATLLGSLATTAPTSTLNMAAIPATAAQHLATITAVTAAECPELPPVWVIAHIDAESSWNPAAFSRDRNGGAAGLYQLNEANWRDAGGDDWAATPPPADADVLQPDEHLRRAIPWVCANLRTAAKHLQDTGKPTPALDGMLVCHIAGCSRLTASATGIPVAGEAGCDRRCAELVAGYLDRVHDLVAQYSSTGGPVTVDDLPAPTPFRGTDAACTAPDPTGGSCLTPATRHVHDEIARVFGTAGAGAPIRAAGCWDEHAWNPASDHSRGRACDYFPGAPGEFAQGAELRNGWRLATWLRTHAVALKIKYVIWQGRYWSPGTPDDGGWGRPYTGGGVYDVRDATGGHFDHVHISVGSA</sequence>
<dbReference type="OrthoDB" id="2989771at2"/>
<feature type="domain" description="ARB-07466-like C-terminal" evidence="1">
    <location>
        <begin position="242"/>
        <end position="355"/>
    </location>
</feature>
<evidence type="ECO:0000259" key="1">
    <source>
        <dbReference type="Pfam" id="PF26571"/>
    </source>
</evidence>
<dbReference type="Pfam" id="PF26571">
    <property type="entry name" value="VldE"/>
    <property type="match status" value="1"/>
</dbReference>